<dbReference type="InterPro" id="IPR003439">
    <property type="entry name" value="ABC_transporter-like_ATP-bd"/>
</dbReference>
<sequence>MPASVRSATPTSDTVVEISGVLKRYQQRQRSEKLRDALTNLVRPKISTITALDGIDLSVRRGEILAYAGANGAGKSTTIKLLSGLLAPDAGSVRVFGMDPVRQRVPYVRRIGVVFGQRTDLWWDHPVGATFEWKRVVWEIPRERFDRMLAYVKELLGLDAFFQTLARELSLGQRMRADLGLALMHEPELLLLDEPTLGLDVLAKRRMLQSILDLNASRAMTVIVTSHDMPDLEQLASRVVMLHRGAIAFDGAFPALRATLGDRRRLVLTTDAAVAAPTLPGADLVSSTDGQHEYAFDAAQVPIAGLLAEASSLVPVLDVETHRDSIDEVVADLYESWLAR</sequence>
<dbReference type="EMBL" id="JBHRZH010000023">
    <property type="protein sequence ID" value="MFC3764416.1"/>
    <property type="molecule type" value="Genomic_DNA"/>
</dbReference>
<keyword evidence="8" id="KW-1185">Reference proteome</keyword>
<evidence type="ECO:0000259" key="6">
    <source>
        <dbReference type="PROSITE" id="PS50893"/>
    </source>
</evidence>
<evidence type="ECO:0000313" key="8">
    <source>
        <dbReference type="Proteomes" id="UP001595699"/>
    </source>
</evidence>
<keyword evidence="2" id="KW-0813">Transport</keyword>
<dbReference type="Pfam" id="PF00005">
    <property type="entry name" value="ABC_tran"/>
    <property type="match status" value="1"/>
</dbReference>
<evidence type="ECO:0000256" key="4">
    <source>
        <dbReference type="ARBA" id="ARBA00022840"/>
    </source>
</evidence>
<dbReference type="PROSITE" id="PS00211">
    <property type="entry name" value="ABC_TRANSPORTER_1"/>
    <property type="match status" value="1"/>
</dbReference>
<dbReference type="InterPro" id="IPR050763">
    <property type="entry name" value="ABC_transporter_ATP-binding"/>
</dbReference>
<comment type="caution">
    <text evidence="7">The sequence shown here is derived from an EMBL/GenBank/DDBJ whole genome shotgun (WGS) entry which is preliminary data.</text>
</comment>
<gene>
    <name evidence="7" type="ORF">ACFOUW_26510</name>
</gene>
<protein>
    <submittedName>
        <fullName evidence="7">ATP-binding cassette domain-containing protein</fullName>
    </submittedName>
</protein>
<accession>A0ABV7YGT6</accession>
<keyword evidence="5" id="KW-0046">Antibiotic resistance</keyword>
<evidence type="ECO:0000256" key="5">
    <source>
        <dbReference type="ARBA" id="ARBA00023251"/>
    </source>
</evidence>
<dbReference type="InterPro" id="IPR003593">
    <property type="entry name" value="AAA+_ATPase"/>
</dbReference>
<evidence type="ECO:0000256" key="1">
    <source>
        <dbReference type="ARBA" id="ARBA00004202"/>
    </source>
</evidence>
<comment type="subcellular location">
    <subcellularLocation>
        <location evidence="1">Cell membrane</location>
        <topology evidence="1">Peripheral membrane protein</topology>
    </subcellularLocation>
</comment>
<keyword evidence="3" id="KW-0547">Nucleotide-binding</keyword>
<reference evidence="8" key="1">
    <citation type="journal article" date="2019" name="Int. J. Syst. Evol. Microbiol.">
        <title>The Global Catalogue of Microorganisms (GCM) 10K type strain sequencing project: providing services to taxonomists for standard genome sequencing and annotation.</title>
        <authorList>
            <consortium name="The Broad Institute Genomics Platform"/>
            <consortium name="The Broad Institute Genome Sequencing Center for Infectious Disease"/>
            <person name="Wu L."/>
            <person name="Ma J."/>
        </authorList>
    </citation>
    <scope>NUCLEOTIDE SEQUENCE [LARGE SCALE GENOMIC DNA]</scope>
    <source>
        <strain evidence="8">CGMCC 4.7241</strain>
    </source>
</reference>
<organism evidence="7 8">
    <name type="scientific">Tenggerimyces flavus</name>
    <dbReference type="NCBI Taxonomy" id="1708749"/>
    <lineage>
        <taxon>Bacteria</taxon>
        <taxon>Bacillati</taxon>
        <taxon>Actinomycetota</taxon>
        <taxon>Actinomycetes</taxon>
        <taxon>Propionibacteriales</taxon>
        <taxon>Nocardioidaceae</taxon>
        <taxon>Tenggerimyces</taxon>
    </lineage>
</organism>
<feature type="domain" description="ABC transporter" evidence="6">
    <location>
        <begin position="36"/>
        <end position="269"/>
    </location>
</feature>
<dbReference type="SMART" id="SM00382">
    <property type="entry name" value="AAA"/>
    <property type="match status" value="1"/>
</dbReference>
<dbReference type="InterPro" id="IPR027417">
    <property type="entry name" value="P-loop_NTPase"/>
</dbReference>
<dbReference type="Gene3D" id="3.40.50.300">
    <property type="entry name" value="P-loop containing nucleotide triphosphate hydrolases"/>
    <property type="match status" value="1"/>
</dbReference>
<evidence type="ECO:0000256" key="2">
    <source>
        <dbReference type="ARBA" id="ARBA00022448"/>
    </source>
</evidence>
<dbReference type="PANTHER" id="PTHR42711">
    <property type="entry name" value="ABC TRANSPORTER ATP-BINDING PROTEIN"/>
    <property type="match status" value="1"/>
</dbReference>
<evidence type="ECO:0000313" key="7">
    <source>
        <dbReference type="EMBL" id="MFC3764416.1"/>
    </source>
</evidence>
<name>A0ABV7YGT6_9ACTN</name>
<dbReference type="Proteomes" id="UP001595699">
    <property type="component" value="Unassembled WGS sequence"/>
</dbReference>
<dbReference type="RefSeq" id="WP_205115469.1">
    <property type="nucleotide sequence ID" value="NZ_JAFBCM010000001.1"/>
</dbReference>
<dbReference type="SUPFAM" id="SSF52540">
    <property type="entry name" value="P-loop containing nucleoside triphosphate hydrolases"/>
    <property type="match status" value="1"/>
</dbReference>
<dbReference type="PROSITE" id="PS50893">
    <property type="entry name" value="ABC_TRANSPORTER_2"/>
    <property type="match status" value="1"/>
</dbReference>
<dbReference type="GO" id="GO:0005524">
    <property type="term" value="F:ATP binding"/>
    <property type="evidence" value="ECO:0007669"/>
    <property type="project" value="UniProtKB-KW"/>
</dbReference>
<evidence type="ECO:0000256" key="3">
    <source>
        <dbReference type="ARBA" id="ARBA00022741"/>
    </source>
</evidence>
<keyword evidence="4 7" id="KW-0067">ATP-binding</keyword>
<proteinExistence type="predicted"/>
<dbReference type="InterPro" id="IPR017871">
    <property type="entry name" value="ABC_transporter-like_CS"/>
</dbReference>
<dbReference type="PANTHER" id="PTHR42711:SF1">
    <property type="entry name" value="ABC-TRANSPORT PROTEIN, ATP-BINDING COMPONENT"/>
    <property type="match status" value="1"/>
</dbReference>